<dbReference type="AlphaFoldDB" id="A0A8S1L4B3"/>
<protein>
    <submittedName>
        <fullName evidence="1">Uncharacterized protein</fullName>
    </submittedName>
</protein>
<dbReference type="OrthoDB" id="286949at2759"/>
<evidence type="ECO:0000313" key="1">
    <source>
        <dbReference type="EMBL" id="CAD8061611.1"/>
    </source>
</evidence>
<gene>
    <name evidence="1" type="ORF">PSON_ATCC_30995.1.T0150420</name>
</gene>
<dbReference type="Proteomes" id="UP000692954">
    <property type="component" value="Unassembled WGS sequence"/>
</dbReference>
<organism evidence="1 2">
    <name type="scientific">Paramecium sonneborni</name>
    <dbReference type="NCBI Taxonomy" id="65129"/>
    <lineage>
        <taxon>Eukaryota</taxon>
        <taxon>Sar</taxon>
        <taxon>Alveolata</taxon>
        <taxon>Ciliophora</taxon>
        <taxon>Intramacronucleata</taxon>
        <taxon>Oligohymenophorea</taxon>
        <taxon>Peniculida</taxon>
        <taxon>Parameciidae</taxon>
        <taxon>Paramecium</taxon>
    </lineage>
</organism>
<dbReference type="EMBL" id="CAJJDN010000015">
    <property type="protein sequence ID" value="CAD8061611.1"/>
    <property type="molecule type" value="Genomic_DNA"/>
</dbReference>
<accession>A0A8S1L4B3</accession>
<name>A0A8S1L4B3_9CILI</name>
<comment type="caution">
    <text evidence="1">The sequence shown here is derived from an EMBL/GenBank/DDBJ whole genome shotgun (WGS) entry which is preliminary data.</text>
</comment>
<evidence type="ECO:0000313" key="2">
    <source>
        <dbReference type="Proteomes" id="UP000692954"/>
    </source>
</evidence>
<keyword evidence="2" id="KW-1185">Reference proteome</keyword>
<reference evidence="1" key="1">
    <citation type="submission" date="2021-01" db="EMBL/GenBank/DDBJ databases">
        <authorList>
            <consortium name="Genoscope - CEA"/>
            <person name="William W."/>
        </authorList>
    </citation>
    <scope>NUCLEOTIDE SEQUENCE</scope>
</reference>
<proteinExistence type="predicted"/>
<sequence length="102" mass="12340">MVKVSFQKMFAKNSIVIPTTFQSFLEQMMNDIIQYISDQKLITIKEILQIPLRQYLTQYQEIYFNQFIRNLLSENIKKEILVTVNQENQLSKLDWDQKELEF</sequence>